<dbReference type="EMBL" id="CP033058">
    <property type="protein sequence ID" value="AZZ65689.1"/>
    <property type="molecule type" value="Genomic_DNA"/>
</dbReference>
<dbReference type="Pfam" id="PF02390">
    <property type="entry name" value="Methyltransf_4"/>
    <property type="match status" value="1"/>
</dbReference>
<dbReference type="HAMAP" id="MF_01057">
    <property type="entry name" value="tRNA_methyltr_TrmB"/>
    <property type="match status" value="1"/>
</dbReference>
<comment type="pathway">
    <text evidence="7">tRNA modification; N(7)-methylguanine-tRNA biosynthesis.</text>
</comment>
<accession>A0A3T0TUQ2</accession>
<dbReference type="InterPro" id="IPR055361">
    <property type="entry name" value="tRNA_methyltr_TrmB_bact"/>
</dbReference>
<organism evidence="8 9">
    <name type="scientific">Metamycoplasma phocicerebrale</name>
    <dbReference type="NCBI Taxonomy" id="142649"/>
    <lineage>
        <taxon>Bacteria</taxon>
        <taxon>Bacillati</taxon>
        <taxon>Mycoplasmatota</taxon>
        <taxon>Mycoplasmoidales</taxon>
        <taxon>Metamycoplasmataceae</taxon>
        <taxon>Metamycoplasma</taxon>
    </lineage>
</organism>
<comment type="function">
    <text evidence="2 7">Catalyzes the formation of N(7)-methylguanine at position 46 (m7G46) in tRNA.</text>
</comment>
<feature type="binding site" evidence="7">
    <location>
        <position position="111"/>
    </location>
    <ligand>
        <name>substrate</name>
    </ligand>
</feature>
<evidence type="ECO:0000313" key="9">
    <source>
        <dbReference type="Proteomes" id="UP000256585"/>
    </source>
</evidence>
<feature type="binding site" evidence="7">
    <location>
        <position position="107"/>
    </location>
    <ligand>
        <name>S-adenosyl-L-methionine</name>
        <dbReference type="ChEBI" id="CHEBI:59789"/>
    </ligand>
</feature>
<dbReference type="GO" id="GO:0043527">
    <property type="term" value="C:tRNA methyltransferase complex"/>
    <property type="evidence" value="ECO:0007669"/>
    <property type="project" value="TreeGrafter"/>
</dbReference>
<dbReference type="NCBIfam" id="NF001080">
    <property type="entry name" value="PRK00121.2-2"/>
    <property type="match status" value="1"/>
</dbReference>
<dbReference type="InterPro" id="IPR003358">
    <property type="entry name" value="tRNA_(Gua-N-7)_MeTrfase_Trmb"/>
</dbReference>
<dbReference type="PROSITE" id="PS51625">
    <property type="entry name" value="SAM_MT_TRMB"/>
    <property type="match status" value="1"/>
</dbReference>
<evidence type="ECO:0000256" key="1">
    <source>
        <dbReference type="ARBA" id="ARBA00000142"/>
    </source>
</evidence>
<protein>
    <recommendedName>
        <fullName evidence="7">tRNA (guanine-N(7)-)-methyltransferase</fullName>
        <ecNumber evidence="7">2.1.1.33</ecNumber>
    </recommendedName>
    <alternativeName>
        <fullName evidence="7">tRNA (guanine(46)-N(7))-methyltransferase</fullName>
    </alternativeName>
    <alternativeName>
        <fullName evidence="7">tRNA(m7G46)-methyltransferase</fullName>
    </alternativeName>
</protein>
<dbReference type="PANTHER" id="PTHR23417:SF14">
    <property type="entry name" value="PENTACOTRIPEPTIDE-REPEAT REGION OF PRORP DOMAIN-CONTAINING PROTEIN"/>
    <property type="match status" value="1"/>
</dbReference>
<dbReference type="CDD" id="cd02440">
    <property type="entry name" value="AdoMet_MTases"/>
    <property type="match status" value="1"/>
</dbReference>
<proteinExistence type="inferred from homology"/>
<evidence type="ECO:0000256" key="6">
    <source>
        <dbReference type="ARBA" id="ARBA00022694"/>
    </source>
</evidence>
<gene>
    <name evidence="7 8" type="primary">trmB</name>
    <name evidence="8" type="ORF">DMC14_002760</name>
</gene>
<dbReference type="Gene3D" id="3.40.50.150">
    <property type="entry name" value="Vaccinia Virus protein VP39"/>
    <property type="match status" value="1"/>
</dbReference>
<comment type="similarity">
    <text evidence="7">Belongs to the class I-like SAM-binding methyltransferase superfamily. TrmB family.</text>
</comment>
<evidence type="ECO:0000256" key="5">
    <source>
        <dbReference type="ARBA" id="ARBA00022691"/>
    </source>
</evidence>
<sequence>MRLRHNKNAINILEKSPFFIQNFPFEINDNYIIEIGMGKGKMLSELAENNPQKHYIGIEKYSTPALSALKKIENKKIDNMQIIVADANDLDKIFIGKIKTIWLTFSDPWPKKRHFKRRLVYRDFLKKYQSILAKDGIVYFKSDNEGLYNFALEELKEYKAKILYQTKDLYDTNYPVKNYLTDYEEKFKKEGKNIYFIAFSF</sequence>
<dbReference type="NCBIfam" id="TIGR00091">
    <property type="entry name" value="tRNA (guanosine(46)-N7)-methyltransferase TrmB"/>
    <property type="match status" value="1"/>
</dbReference>
<name>A0A3T0TUQ2_9BACT</name>
<evidence type="ECO:0000313" key="8">
    <source>
        <dbReference type="EMBL" id="AZZ65689.1"/>
    </source>
</evidence>
<evidence type="ECO:0000256" key="3">
    <source>
        <dbReference type="ARBA" id="ARBA00022603"/>
    </source>
</evidence>
<comment type="caution">
    <text evidence="7">Lacks conserved residue(s) required for the propagation of feature annotation.</text>
</comment>
<dbReference type="InterPro" id="IPR029063">
    <property type="entry name" value="SAM-dependent_MTases_sf"/>
</dbReference>
<feature type="binding site" evidence="7">
    <location>
        <position position="86"/>
    </location>
    <ligand>
        <name>S-adenosyl-L-methionine</name>
        <dbReference type="ChEBI" id="CHEBI:59789"/>
    </ligand>
</feature>
<evidence type="ECO:0000256" key="2">
    <source>
        <dbReference type="ARBA" id="ARBA00003015"/>
    </source>
</evidence>
<reference evidence="8" key="1">
    <citation type="submission" date="2019-03" db="EMBL/GenBank/DDBJ databases">
        <title>Draft Sequence and Annotation of the Mycoplasma phocicerebrale Strain 1049T Genome.</title>
        <authorList>
            <person name="Frasca S.Jr."/>
            <person name="Kutish G.F."/>
            <person name="Castellanos Gell J."/>
            <person name="Michaels D.L."/>
            <person name="Brown D.R."/>
        </authorList>
    </citation>
    <scope>NUCLEOTIDE SEQUENCE</scope>
    <source>
        <strain evidence="8">1049</strain>
    </source>
</reference>
<dbReference type="UniPathway" id="UPA00989"/>
<dbReference type="PANTHER" id="PTHR23417">
    <property type="entry name" value="3-DEOXY-D-MANNO-OCTULOSONIC-ACID TRANSFERASE/TRNA GUANINE-N 7 - -METHYLTRANSFERASE"/>
    <property type="match status" value="1"/>
</dbReference>
<keyword evidence="3 7" id="KW-0489">Methyltransferase</keyword>
<feature type="binding site" evidence="7">
    <location>
        <position position="34"/>
    </location>
    <ligand>
        <name>S-adenosyl-L-methionine</name>
        <dbReference type="ChEBI" id="CHEBI:59789"/>
    </ligand>
</feature>
<evidence type="ECO:0000256" key="4">
    <source>
        <dbReference type="ARBA" id="ARBA00022679"/>
    </source>
</evidence>
<keyword evidence="6 7" id="KW-0819">tRNA processing</keyword>
<dbReference type="RefSeq" id="WP_116171488.1">
    <property type="nucleotide sequence ID" value="NZ_CP033058.2"/>
</dbReference>
<feature type="binding site" evidence="7">
    <location>
        <position position="59"/>
    </location>
    <ligand>
        <name>S-adenosyl-L-methionine</name>
        <dbReference type="ChEBI" id="CHEBI:59789"/>
    </ligand>
</feature>
<feature type="binding site" evidence="7">
    <location>
        <position position="143"/>
    </location>
    <ligand>
        <name>substrate</name>
    </ligand>
</feature>
<dbReference type="SUPFAM" id="SSF53335">
    <property type="entry name" value="S-adenosyl-L-methionine-dependent methyltransferases"/>
    <property type="match status" value="1"/>
</dbReference>
<keyword evidence="5 7" id="KW-0949">S-adenosyl-L-methionine</keyword>
<dbReference type="AlphaFoldDB" id="A0A3T0TUQ2"/>
<dbReference type="EC" id="2.1.1.33" evidence="7"/>
<feature type="binding site" evidence="7">
    <location>
        <begin position="181"/>
        <end position="184"/>
    </location>
    <ligand>
        <name>substrate</name>
    </ligand>
</feature>
<dbReference type="OrthoDB" id="9802090at2"/>
<comment type="catalytic activity">
    <reaction evidence="1 7">
        <text>guanosine(46) in tRNA + S-adenosyl-L-methionine = N(7)-methylguanosine(46) in tRNA + S-adenosyl-L-homocysteine</text>
        <dbReference type="Rhea" id="RHEA:42708"/>
        <dbReference type="Rhea" id="RHEA-COMP:10188"/>
        <dbReference type="Rhea" id="RHEA-COMP:10189"/>
        <dbReference type="ChEBI" id="CHEBI:57856"/>
        <dbReference type="ChEBI" id="CHEBI:59789"/>
        <dbReference type="ChEBI" id="CHEBI:74269"/>
        <dbReference type="ChEBI" id="CHEBI:74480"/>
        <dbReference type="EC" id="2.1.1.33"/>
    </reaction>
</comment>
<evidence type="ECO:0000256" key="7">
    <source>
        <dbReference type="HAMAP-Rule" id="MF_01057"/>
    </source>
</evidence>
<dbReference type="KEGG" id="mphc:DMC14_002760"/>
<dbReference type="GO" id="GO:0008176">
    <property type="term" value="F:tRNA (guanine(46)-N7)-methyltransferase activity"/>
    <property type="evidence" value="ECO:0007669"/>
    <property type="project" value="UniProtKB-UniRule"/>
</dbReference>
<dbReference type="Proteomes" id="UP000256585">
    <property type="component" value="Chromosome"/>
</dbReference>
<keyword evidence="9" id="KW-1185">Reference proteome</keyword>
<keyword evidence="4 7" id="KW-0808">Transferase</keyword>